<evidence type="ECO:0000256" key="2">
    <source>
        <dbReference type="ARBA" id="ARBA00004123"/>
    </source>
</evidence>
<keyword evidence="10 12" id="KW-0539">Nucleus</keyword>
<dbReference type="GO" id="GO:0005929">
    <property type="term" value="C:cilium"/>
    <property type="evidence" value="ECO:0007669"/>
    <property type="project" value="UniProtKB-UniRule"/>
</dbReference>
<dbReference type="Pfam" id="PF11527">
    <property type="entry name" value="ARL2_Bind_BART"/>
    <property type="match status" value="1"/>
</dbReference>
<evidence type="ECO:0000256" key="8">
    <source>
        <dbReference type="ARBA" id="ARBA00023128"/>
    </source>
</evidence>
<evidence type="ECO:0000256" key="12">
    <source>
        <dbReference type="RuleBase" id="RU367099"/>
    </source>
</evidence>
<protein>
    <recommendedName>
        <fullName evidence="5 12">ADP-ribosylation factor-like protein 2-binding protein</fullName>
        <shortName evidence="12">ARF-like 2-binding protein</shortName>
    </recommendedName>
</protein>
<proteinExistence type="inferred from homology"/>
<evidence type="ECO:0000313" key="14">
    <source>
        <dbReference type="EMBL" id="CDS23899.1"/>
    </source>
</evidence>
<evidence type="ECO:0000313" key="16">
    <source>
        <dbReference type="WBParaSite" id="EgrG_000041700"/>
    </source>
</evidence>
<keyword evidence="7 12" id="KW-0969">Cilium</keyword>
<dbReference type="InterPro" id="IPR023379">
    <property type="entry name" value="BART_dom"/>
</dbReference>
<keyword evidence="9 12" id="KW-0206">Cytoskeleton</keyword>
<keyword evidence="6 12" id="KW-0963">Cytoplasm</keyword>
<reference evidence="14 15" key="1">
    <citation type="journal article" date="2013" name="Nature">
        <title>The genomes of four tapeworm species reveal adaptations to parasitism.</title>
        <authorList>
            <person name="Tsai I.J."/>
            <person name="Zarowiecki M."/>
            <person name="Holroyd N."/>
            <person name="Garciarrubio A."/>
            <person name="Sanchez-Flores A."/>
            <person name="Brooks K.L."/>
            <person name="Tracey A."/>
            <person name="Bobes R.J."/>
            <person name="Fragoso G."/>
            <person name="Sciutto E."/>
            <person name="Aslett M."/>
            <person name="Beasley H."/>
            <person name="Bennett H.M."/>
            <person name="Cai J."/>
            <person name="Camicia F."/>
            <person name="Clark R."/>
            <person name="Cucher M."/>
            <person name="De Silva N."/>
            <person name="Day T.A."/>
            <person name="Deplazes P."/>
            <person name="Estrada K."/>
            <person name="Fernandez C."/>
            <person name="Holland P.W."/>
            <person name="Hou J."/>
            <person name="Hu S."/>
            <person name="Huckvale T."/>
            <person name="Hung S.S."/>
            <person name="Kamenetzky L."/>
            <person name="Keane J.A."/>
            <person name="Kiss F."/>
            <person name="Koziol U."/>
            <person name="Lambert O."/>
            <person name="Liu K."/>
            <person name="Luo X."/>
            <person name="Luo Y."/>
            <person name="Macchiaroli N."/>
            <person name="Nichol S."/>
            <person name="Paps J."/>
            <person name="Parkinson J."/>
            <person name="Pouchkina-Stantcheva N."/>
            <person name="Riddiford N."/>
            <person name="Rosenzvit M."/>
            <person name="Salinas G."/>
            <person name="Wasmuth J.D."/>
            <person name="Zamanian M."/>
            <person name="Zheng Y."/>
            <person name="Cai X."/>
            <person name="Soberon X."/>
            <person name="Olson P.D."/>
            <person name="Laclette J.P."/>
            <person name="Brehm K."/>
            <person name="Berriman M."/>
            <person name="Garciarrubio A."/>
            <person name="Bobes R.J."/>
            <person name="Fragoso G."/>
            <person name="Sanchez-Flores A."/>
            <person name="Estrada K."/>
            <person name="Cevallos M.A."/>
            <person name="Morett E."/>
            <person name="Gonzalez V."/>
            <person name="Portillo T."/>
            <person name="Ochoa-Leyva A."/>
            <person name="Jose M.V."/>
            <person name="Sciutto E."/>
            <person name="Landa A."/>
            <person name="Jimenez L."/>
            <person name="Valdes V."/>
            <person name="Carrero J.C."/>
            <person name="Larralde C."/>
            <person name="Morales-Montor J."/>
            <person name="Limon-Lason J."/>
            <person name="Soberon X."/>
            <person name="Laclette J.P."/>
        </authorList>
    </citation>
    <scope>NUCLEOTIDE SEQUENCE [LARGE SCALE GENOMIC DNA]</scope>
</reference>
<evidence type="ECO:0000256" key="9">
    <source>
        <dbReference type="ARBA" id="ARBA00023212"/>
    </source>
</evidence>
<name>A0A068X1X2_ECHGR</name>
<feature type="domain" description="BART" evidence="13">
    <location>
        <begin position="1"/>
        <end position="89"/>
    </location>
</feature>
<dbReference type="GO" id="GO:0051457">
    <property type="term" value="P:maintenance of protein location in nucleus"/>
    <property type="evidence" value="ECO:0007669"/>
    <property type="project" value="TreeGrafter"/>
</dbReference>
<comment type="subcellular location">
    <subcellularLocation>
        <location evidence="1 12">Cytoplasm</location>
        <location evidence="1 12">Cytoskeleton</location>
        <location evidence="1 12">Cilium basal body</location>
    </subcellularLocation>
    <subcellularLocation>
        <location evidence="3 12">Cytoplasm</location>
        <location evidence="3 12">Cytoskeleton</location>
        <location evidence="3 12">Microtubule organizing center</location>
        <location evidence="3 12">Centrosome</location>
    </subcellularLocation>
    <subcellularLocation>
        <location evidence="12">Cytoplasm</location>
    </subcellularLocation>
    <subcellularLocation>
        <location evidence="2 12">Nucleus</location>
    </subcellularLocation>
    <subcellularLocation>
        <location evidence="12">Mitochondrion intermembrane space</location>
    </subcellularLocation>
</comment>
<dbReference type="GO" id="GO:0005758">
    <property type="term" value="C:mitochondrial intermembrane space"/>
    <property type="evidence" value="ECO:0007669"/>
    <property type="project" value="UniProtKB-SubCell"/>
</dbReference>
<gene>
    <name evidence="14" type="ORF">EgrG_000041700</name>
</gene>
<evidence type="ECO:0000256" key="11">
    <source>
        <dbReference type="ARBA" id="ARBA00023273"/>
    </source>
</evidence>
<evidence type="ECO:0000256" key="10">
    <source>
        <dbReference type="ARBA" id="ARBA00023242"/>
    </source>
</evidence>
<dbReference type="InterPro" id="IPR042541">
    <property type="entry name" value="BART_sf"/>
</dbReference>
<comment type="function">
    <text evidence="12">Plays a role as an effector of the ADP-ribosylation factor-like protein 2, ARL2.</text>
</comment>
<keyword evidence="11 12" id="KW-0966">Cell projection</keyword>
<evidence type="ECO:0000259" key="13">
    <source>
        <dbReference type="Pfam" id="PF11527"/>
    </source>
</evidence>
<dbReference type="PANTHER" id="PTHR15487">
    <property type="entry name" value="ADP-RIBOSYLATION FACTOR-LIKE PROTEIN 2-BINDING PROTEIN"/>
    <property type="match status" value="1"/>
</dbReference>
<reference evidence="16" key="3">
    <citation type="submission" date="2020-10" db="UniProtKB">
        <authorList>
            <consortium name="WormBaseParasite"/>
        </authorList>
    </citation>
    <scope>IDENTIFICATION</scope>
</reference>
<dbReference type="GO" id="GO:0005813">
    <property type="term" value="C:centrosome"/>
    <property type="evidence" value="ECO:0007669"/>
    <property type="project" value="UniProtKB-SubCell"/>
</dbReference>
<dbReference type="Gene3D" id="1.20.1520.10">
    <property type="entry name" value="ADP-ribosylation factor-like 2-binding protein, domain"/>
    <property type="match status" value="1"/>
</dbReference>
<evidence type="ECO:0000256" key="7">
    <source>
        <dbReference type="ARBA" id="ARBA00023069"/>
    </source>
</evidence>
<accession>A0A068X1X2</accession>
<evidence type="ECO:0000313" key="15">
    <source>
        <dbReference type="Proteomes" id="UP000492820"/>
    </source>
</evidence>
<sequence>MEKNCVYFTDPGDNTSPLREIHKKYNNLMRNYIEQNLLEKSSKLTLQGISDYIASQTSTCDGEVFELLNTLTNFGDFIELMVDFKNSKETIDSDLSLGNAFSCHAGVVDAAHLGDVSDP</sequence>
<reference evidence="14" key="2">
    <citation type="submission" date="2014-06" db="EMBL/GenBank/DDBJ databases">
        <authorList>
            <person name="Aslett M."/>
        </authorList>
    </citation>
    <scope>NUCLEOTIDE SEQUENCE</scope>
</reference>
<comment type="similarity">
    <text evidence="4 12">Belongs to the ARL2BP family.</text>
</comment>
<dbReference type="Proteomes" id="UP000492820">
    <property type="component" value="Unassembled WGS sequence"/>
</dbReference>
<evidence type="ECO:0000256" key="5">
    <source>
        <dbReference type="ARBA" id="ARBA00014849"/>
    </source>
</evidence>
<dbReference type="PANTHER" id="PTHR15487:SF4">
    <property type="entry name" value="ADP-RIBOSYLATION FACTOR-LIKE PROTEIN 2-BINDING PROTEIN"/>
    <property type="match status" value="1"/>
</dbReference>
<dbReference type="GO" id="GO:0005634">
    <property type="term" value="C:nucleus"/>
    <property type="evidence" value="ECO:0007669"/>
    <property type="project" value="UniProtKB-SubCell"/>
</dbReference>
<evidence type="ECO:0000256" key="4">
    <source>
        <dbReference type="ARBA" id="ARBA00009880"/>
    </source>
</evidence>
<keyword evidence="8 12" id="KW-0496">Mitochondrion</keyword>
<dbReference type="AlphaFoldDB" id="A0A068X1X2"/>
<dbReference type="EMBL" id="LK028595">
    <property type="protein sequence ID" value="CDS23899.1"/>
    <property type="molecule type" value="Genomic_DNA"/>
</dbReference>
<organism evidence="14">
    <name type="scientific">Echinococcus granulosus</name>
    <name type="common">Hydatid tapeworm</name>
    <dbReference type="NCBI Taxonomy" id="6210"/>
    <lineage>
        <taxon>Eukaryota</taxon>
        <taxon>Metazoa</taxon>
        <taxon>Spiralia</taxon>
        <taxon>Lophotrochozoa</taxon>
        <taxon>Platyhelminthes</taxon>
        <taxon>Cestoda</taxon>
        <taxon>Eucestoda</taxon>
        <taxon>Cyclophyllidea</taxon>
        <taxon>Taeniidae</taxon>
        <taxon>Echinococcus</taxon>
        <taxon>Echinococcus granulosus group</taxon>
    </lineage>
</organism>
<evidence type="ECO:0000256" key="1">
    <source>
        <dbReference type="ARBA" id="ARBA00004120"/>
    </source>
</evidence>
<dbReference type="WBParaSite" id="EgrG_000041700">
    <property type="protein sequence ID" value="EgrG_000041700"/>
    <property type="gene ID" value="EgrG_000041700"/>
</dbReference>
<evidence type="ECO:0000256" key="6">
    <source>
        <dbReference type="ARBA" id="ARBA00022490"/>
    </source>
</evidence>
<evidence type="ECO:0000256" key="3">
    <source>
        <dbReference type="ARBA" id="ARBA00004300"/>
    </source>
</evidence>
<dbReference type="InterPro" id="IPR038849">
    <property type="entry name" value="ARL2BP"/>
</dbReference>